<dbReference type="EMBL" id="CP144754">
    <property type="protein sequence ID" value="WVZ99375.1"/>
    <property type="molecule type" value="Genomic_DNA"/>
</dbReference>
<sequence>MESRCPISAIIGICSPGRHSRARPSPSGSRKPDRRPTSDSPYSDACIRGDAITPAFAGRCPARTPPPQPPLAPRHIHGLRAQPAPSRRNRGLHAQPGVDARPTRPRLAHAADDVCTDARSVSTILCWCGSRIPAGRGQGEPRATSVRAVDEAAVEAAASAAADAPLPPAQVTCQIVVGFVGSAREEHVRETLQSGCSRQR</sequence>
<evidence type="ECO:0000313" key="3">
    <source>
        <dbReference type="Proteomes" id="UP001341281"/>
    </source>
</evidence>
<feature type="compositionally biased region" description="Pro residues" evidence="1">
    <location>
        <begin position="63"/>
        <end position="72"/>
    </location>
</feature>
<proteinExistence type="predicted"/>
<dbReference type="AlphaFoldDB" id="A0AAQ3UVJ6"/>
<name>A0AAQ3UVJ6_PASNO</name>
<protein>
    <submittedName>
        <fullName evidence="2">Uncharacterized protein</fullName>
    </submittedName>
</protein>
<accession>A0AAQ3UVJ6</accession>
<dbReference type="Proteomes" id="UP001341281">
    <property type="component" value="Chromosome 10"/>
</dbReference>
<gene>
    <name evidence="2" type="ORF">U9M48_044694</name>
</gene>
<keyword evidence="3" id="KW-1185">Reference proteome</keyword>
<organism evidence="2 3">
    <name type="scientific">Paspalum notatum var. saurae</name>
    <dbReference type="NCBI Taxonomy" id="547442"/>
    <lineage>
        <taxon>Eukaryota</taxon>
        <taxon>Viridiplantae</taxon>
        <taxon>Streptophyta</taxon>
        <taxon>Embryophyta</taxon>
        <taxon>Tracheophyta</taxon>
        <taxon>Spermatophyta</taxon>
        <taxon>Magnoliopsida</taxon>
        <taxon>Liliopsida</taxon>
        <taxon>Poales</taxon>
        <taxon>Poaceae</taxon>
        <taxon>PACMAD clade</taxon>
        <taxon>Panicoideae</taxon>
        <taxon>Andropogonodae</taxon>
        <taxon>Paspaleae</taxon>
        <taxon>Paspalinae</taxon>
        <taxon>Paspalum</taxon>
    </lineage>
</organism>
<evidence type="ECO:0000313" key="2">
    <source>
        <dbReference type="EMBL" id="WVZ99375.1"/>
    </source>
</evidence>
<evidence type="ECO:0000256" key="1">
    <source>
        <dbReference type="SAM" id="MobiDB-lite"/>
    </source>
</evidence>
<feature type="region of interest" description="Disordered" evidence="1">
    <location>
        <begin position="12"/>
        <end position="102"/>
    </location>
</feature>
<reference evidence="2 3" key="1">
    <citation type="submission" date="2024-02" db="EMBL/GenBank/DDBJ databases">
        <title>High-quality chromosome-scale genome assembly of Pensacola bahiagrass (Paspalum notatum Flugge var. saurae).</title>
        <authorList>
            <person name="Vega J.M."/>
            <person name="Podio M."/>
            <person name="Orjuela J."/>
            <person name="Siena L.A."/>
            <person name="Pessino S.C."/>
            <person name="Combes M.C."/>
            <person name="Mariac C."/>
            <person name="Albertini E."/>
            <person name="Pupilli F."/>
            <person name="Ortiz J.P.A."/>
            <person name="Leblanc O."/>
        </authorList>
    </citation>
    <scope>NUCLEOTIDE SEQUENCE [LARGE SCALE GENOMIC DNA]</scope>
    <source>
        <strain evidence="2">R1</strain>
        <tissue evidence="2">Leaf</tissue>
    </source>
</reference>